<keyword evidence="6 18" id="KW-0679">Respiratory chain</keyword>
<evidence type="ECO:0000256" key="4">
    <source>
        <dbReference type="ARBA" id="ARBA00015946"/>
    </source>
</evidence>
<feature type="domain" description="Cytochrome oxidase subunit II copper A binding" evidence="20">
    <location>
        <begin position="92"/>
        <end position="224"/>
    </location>
</feature>
<dbReference type="NCBIfam" id="TIGR02866">
    <property type="entry name" value="CoxB"/>
    <property type="match status" value="1"/>
</dbReference>
<feature type="domain" description="Cytochrome oxidase subunit II transmembrane region profile" evidence="21">
    <location>
        <begin position="1"/>
        <end position="91"/>
    </location>
</feature>
<dbReference type="Pfam" id="PF00116">
    <property type="entry name" value="COX2"/>
    <property type="match status" value="1"/>
</dbReference>
<dbReference type="PROSITE" id="PS00078">
    <property type="entry name" value="COX2"/>
    <property type="match status" value="1"/>
</dbReference>
<feature type="transmembrane region" description="Helical" evidence="19">
    <location>
        <begin position="63"/>
        <end position="86"/>
    </location>
</feature>
<evidence type="ECO:0000256" key="13">
    <source>
        <dbReference type="ARBA" id="ARBA00022989"/>
    </source>
</evidence>
<dbReference type="GO" id="GO:0004129">
    <property type="term" value="F:cytochrome-c oxidase activity"/>
    <property type="evidence" value="ECO:0007669"/>
    <property type="project" value="UniProtKB-EC"/>
</dbReference>
<comment type="cofactor">
    <cofactor evidence="18">
        <name>Cu cation</name>
        <dbReference type="ChEBI" id="CHEBI:23378"/>
    </cofactor>
    <text evidence="18">Binds a copper A center.</text>
</comment>
<evidence type="ECO:0000256" key="15">
    <source>
        <dbReference type="ARBA" id="ARBA00023128"/>
    </source>
</evidence>
<evidence type="ECO:0000256" key="1">
    <source>
        <dbReference type="ARBA" id="ARBA00004448"/>
    </source>
</evidence>
<dbReference type="InterPro" id="IPR034210">
    <property type="entry name" value="CcO_II_C"/>
</dbReference>
<evidence type="ECO:0000256" key="12">
    <source>
        <dbReference type="ARBA" id="ARBA00022982"/>
    </source>
</evidence>
<evidence type="ECO:0000259" key="20">
    <source>
        <dbReference type="PROSITE" id="PS50857"/>
    </source>
</evidence>
<keyword evidence="16 18" id="KW-0472">Membrane</keyword>
<dbReference type="SUPFAM" id="SSF49503">
    <property type="entry name" value="Cupredoxins"/>
    <property type="match status" value="1"/>
</dbReference>
<dbReference type="AlphaFoldDB" id="A0A3Q8UA17"/>
<feature type="transmembrane region" description="Helical" evidence="19">
    <location>
        <begin position="21"/>
        <end position="43"/>
    </location>
</feature>
<evidence type="ECO:0000256" key="16">
    <source>
        <dbReference type="ARBA" id="ARBA00023136"/>
    </source>
</evidence>
<dbReference type="PANTHER" id="PTHR22888">
    <property type="entry name" value="CYTOCHROME C OXIDASE, SUBUNIT II"/>
    <property type="match status" value="1"/>
</dbReference>
<dbReference type="PROSITE" id="PS50999">
    <property type="entry name" value="COX2_TM"/>
    <property type="match status" value="1"/>
</dbReference>
<dbReference type="InterPro" id="IPR011759">
    <property type="entry name" value="Cyt_c_oxidase_su2_TM_dom"/>
</dbReference>
<dbReference type="InterPro" id="IPR001505">
    <property type="entry name" value="Copper_CuA"/>
</dbReference>
<dbReference type="Gene3D" id="2.60.40.420">
    <property type="entry name" value="Cupredoxins - blue copper proteins"/>
    <property type="match status" value="1"/>
</dbReference>
<dbReference type="InterPro" id="IPR014222">
    <property type="entry name" value="Cyt_c_oxidase_su2"/>
</dbReference>
<evidence type="ECO:0000256" key="17">
    <source>
        <dbReference type="ARBA" id="ARBA00049512"/>
    </source>
</evidence>
<comment type="similarity">
    <text evidence="2 18">Belongs to the cytochrome c oxidase subunit 2 family.</text>
</comment>
<dbReference type="InterPro" id="IPR002429">
    <property type="entry name" value="CcO_II-like_C"/>
</dbReference>
<comment type="function">
    <text evidence="18">Component of the cytochrome c oxidase, the last enzyme in the mitochondrial electron transport chain which drives oxidative phosphorylation. The respiratory chain contains 3 multisubunit complexes succinate dehydrogenase (complex II, CII), ubiquinol-cytochrome c oxidoreductase (cytochrome b-c1 complex, complex III, CIII) and cytochrome c oxidase (complex IV, CIV), that cooperate to transfer electrons derived from NADH and succinate to molecular oxygen, creating an electrochemical gradient over the inner membrane that drives transmembrane transport and the ATP synthase. Cytochrome c oxidase is the component of the respiratory chain that catalyzes the reduction of oxygen to water. Electrons originating from reduced cytochrome c in the intermembrane space (IMS) are transferred via the dinuclear copper A center (CU(A)) of subunit 2 and heme A of subunit 1 to the active site in subunit 1, a binuclear center (BNC) formed by heme A3 and copper B (CU(B)). The BNC reduces molecular oxygen to 2 water molecules using 4 electrons from cytochrome c in the IMS and 4 protons from the mitochondrial matrix.</text>
</comment>
<reference evidence="22" key="1">
    <citation type="journal article" date="2018" name="Mol. Phylogenet. Evol.">
        <title>Mitochondrial phylogenomics of the Hymenoptera.</title>
        <authorList>
            <person name="Tang P."/>
            <person name="Zhu J.C."/>
            <person name="Zheng B.Y."/>
            <person name="Wei S.J."/>
            <person name="Sharkey M."/>
            <person name="Chen X.X."/>
            <person name="Vogler A.P."/>
        </authorList>
    </citation>
    <scope>NUCLEOTIDE SEQUENCE</scope>
</reference>
<dbReference type="GO" id="GO:0042773">
    <property type="term" value="P:ATP synthesis coupled electron transport"/>
    <property type="evidence" value="ECO:0007669"/>
    <property type="project" value="TreeGrafter"/>
</dbReference>
<evidence type="ECO:0000256" key="14">
    <source>
        <dbReference type="ARBA" id="ARBA00023008"/>
    </source>
</evidence>
<keyword evidence="9 18" id="KW-0999">Mitochondrion inner membrane</keyword>
<keyword evidence="14 18" id="KW-0186">Copper</keyword>
<evidence type="ECO:0000256" key="6">
    <source>
        <dbReference type="ARBA" id="ARBA00022660"/>
    </source>
</evidence>
<dbReference type="InterPro" id="IPR036257">
    <property type="entry name" value="Cyt_c_oxidase_su2_TM_sf"/>
</dbReference>
<evidence type="ECO:0000256" key="10">
    <source>
        <dbReference type="ARBA" id="ARBA00022842"/>
    </source>
</evidence>
<dbReference type="Gene3D" id="1.10.287.90">
    <property type="match status" value="1"/>
</dbReference>
<evidence type="ECO:0000256" key="2">
    <source>
        <dbReference type="ARBA" id="ARBA00007866"/>
    </source>
</evidence>
<evidence type="ECO:0000256" key="5">
    <source>
        <dbReference type="ARBA" id="ARBA00022448"/>
    </source>
</evidence>
<dbReference type="PRINTS" id="PR01166">
    <property type="entry name" value="CYCOXIDASEII"/>
</dbReference>
<keyword evidence="8 18" id="KW-0479">Metal-binding</keyword>
<dbReference type="InterPro" id="IPR008972">
    <property type="entry name" value="Cupredoxin"/>
</dbReference>
<dbReference type="FunFam" id="2.60.40.420:FF:000001">
    <property type="entry name" value="Cytochrome c oxidase subunit 2"/>
    <property type="match status" value="1"/>
</dbReference>
<dbReference type="EMBL" id="MG923496">
    <property type="protein sequence ID" value="AZL93245.1"/>
    <property type="molecule type" value="Genomic_DNA"/>
</dbReference>
<keyword evidence="11" id="KW-1278">Translocase</keyword>
<keyword evidence="15 18" id="KW-0496">Mitochondrion</keyword>
<keyword evidence="5 18" id="KW-0813">Transport</keyword>
<evidence type="ECO:0000256" key="9">
    <source>
        <dbReference type="ARBA" id="ARBA00022792"/>
    </source>
</evidence>
<keyword evidence="10" id="KW-0460">Magnesium</keyword>
<name>A0A3Q8UA17_9HYME</name>
<proteinExistence type="inferred from homology"/>
<dbReference type="CDD" id="cd13912">
    <property type="entry name" value="CcO_II_C"/>
    <property type="match status" value="1"/>
</dbReference>
<dbReference type="GO" id="GO:0005507">
    <property type="term" value="F:copper ion binding"/>
    <property type="evidence" value="ECO:0007669"/>
    <property type="project" value="InterPro"/>
</dbReference>
<keyword evidence="13 19" id="KW-1133">Transmembrane helix</keyword>
<evidence type="ECO:0000256" key="3">
    <source>
        <dbReference type="ARBA" id="ARBA00011164"/>
    </source>
</evidence>
<evidence type="ECO:0000256" key="11">
    <source>
        <dbReference type="ARBA" id="ARBA00022967"/>
    </source>
</evidence>
<dbReference type="InterPro" id="IPR045187">
    <property type="entry name" value="CcO_II"/>
</dbReference>
<evidence type="ECO:0000256" key="8">
    <source>
        <dbReference type="ARBA" id="ARBA00022723"/>
    </source>
</evidence>
<evidence type="ECO:0000256" key="18">
    <source>
        <dbReference type="RuleBase" id="RU000457"/>
    </source>
</evidence>
<dbReference type="GO" id="GO:0016491">
    <property type="term" value="F:oxidoreductase activity"/>
    <property type="evidence" value="ECO:0007669"/>
    <property type="project" value="InterPro"/>
</dbReference>
<dbReference type="GO" id="GO:0005743">
    <property type="term" value="C:mitochondrial inner membrane"/>
    <property type="evidence" value="ECO:0007669"/>
    <property type="project" value="UniProtKB-SubCell"/>
</dbReference>
<accession>A0A3Q8UA17</accession>
<protein>
    <recommendedName>
        <fullName evidence="4 18">Cytochrome c oxidase subunit 2</fullName>
    </recommendedName>
</protein>
<comment type="subunit">
    <text evidence="3">Component of the cytochrome c oxidase (complex IV, CIV), a multisubunit enzyme composed of a catalytic core of 3 subunits and several supernumerary subunits. The complex exists as a monomer or a dimer and forms supercomplexes (SCs) in the inner mitochondrial membrane with ubiquinol-cytochrome c oxidoreductase (cytochrome b-c1 complex, complex III, CIII).</text>
</comment>
<evidence type="ECO:0000313" key="22">
    <source>
        <dbReference type="EMBL" id="AZL93245.1"/>
    </source>
</evidence>
<evidence type="ECO:0000259" key="21">
    <source>
        <dbReference type="PROSITE" id="PS50999"/>
    </source>
</evidence>
<keyword evidence="7 18" id="KW-0812">Transmembrane</keyword>
<dbReference type="PROSITE" id="PS50857">
    <property type="entry name" value="COX2_CUA"/>
    <property type="match status" value="1"/>
</dbReference>
<gene>
    <name evidence="22" type="primary">cox2</name>
</gene>
<dbReference type="Pfam" id="PF02790">
    <property type="entry name" value="COX2_TM"/>
    <property type="match status" value="1"/>
</dbReference>
<comment type="catalytic activity">
    <reaction evidence="17">
        <text>4 Fe(II)-[cytochrome c] + O2 + 8 H(+)(in) = 4 Fe(III)-[cytochrome c] + 2 H2O + 4 H(+)(out)</text>
        <dbReference type="Rhea" id="RHEA:11436"/>
        <dbReference type="Rhea" id="RHEA-COMP:10350"/>
        <dbReference type="Rhea" id="RHEA-COMP:14399"/>
        <dbReference type="ChEBI" id="CHEBI:15377"/>
        <dbReference type="ChEBI" id="CHEBI:15378"/>
        <dbReference type="ChEBI" id="CHEBI:15379"/>
        <dbReference type="ChEBI" id="CHEBI:29033"/>
        <dbReference type="ChEBI" id="CHEBI:29034"/>
        <dbReference type="EC" id="7.1.1.9"/>
    </reaction>
    <physiologicalReaction direction="left-to-right" evidence="17">
        <dbReference type="Rhea" id="RHEA:11437"/>
    </physiologicalReaction>
</comment>
<keyword evidence="12 18" id="KW-0249">Electron transport</keyword>
<organism evidence="22">
    <name type="scientific">Gasteruption tournieri</name>
    <dbReference type="NCBI Taxonomy" id="1115612"/>
    <lineage>
        <taxon>Eukaryota</taxon>
        <taxon>Metazoa</taxon>
        <taxon>Ecdysozoa</taxon>
        <taxon>Arthropoda</taxon>
        <taxon>Hexapoda</taxon>
        <taxon>Insecta</taxon>
        <taxon>Pterygota</taxon>
        <taxon>Neoptera</taxon>
        <taxon>Endopterygota</taxon>
        <taxon>Hymenoptera</taxon>
        <taxon>Apocrita</taxon>
        <taxon>Evanioidea</taxon>
        <taxon>Gasteruptiidae</taxon>
        <taxon>Gasteruption</taxon>
    </lineage>
</organism>
<dbReference type="SUPFAM" id="SSF81464">
    <property type="entry name" value="Cytochrome c oxidase subunit II-like, transmembrane region"/>
    <property type="match status" value="1"/>
</dbReference>
<sequence>MATWFMFLTQDAASPIMEQLIFFHDYSMMIIISITITIIYLMIMLMKNNLYNRFMLESQMIEIIWTITPMLILIFMAIPSLMILYLTDEMKNPMLSIKAIGHQWYWSYEYSDFKSIEFDSFMINESSSMNQFRLLDTDNHMVIPFNTNIRMIINSTDVIHSWTVPSLGIKVDATPGRINQILLSTNRPGLFYGQCSEICGTNHSFMPIVIESNSLNMFNKWLNNK</sequence>
<dbReference type="PANTHER" id="PTHR22888:SF9">
    <property type="entry name" value="CYTOCHROME C OXIDASE SUBUNIT 2"/>
    <property type="match status" value="1"/>
</dbReference>
<evidence type="ECO:0000256" key="19">
    <source>
        <dbReference type="SAM" id="Phobius"/>
    </source>
</evidence>
<geneLocation type="mitochondrion" evidence="22"/>
<comment type="subcellular location">
    <subcellularLocation>
        <location evidence="1 18">Mitochondrion inner membrane</location>
        <topology evidence="1 18">Multi-pass membrane protein</topology>
    </subcellularLocation>
</comment>
<evidence type="ECO:0000256" key="7">
    <source>
        <dbReference type="ARBA" id="ARBA00022692"/>
    </source>
</evidence>